<dbReference type="Pfam" id="PF04082">
    <property type="entry name" value="Fungal_trans"/>
    <property type="match status" value="1"/>
</dbReference>
<dbReference type="InterPro" id="IPR053187">
    <property type="entry name" value="Notoamide_regulator"/>
</dbReference>
<evidence type="ECO:0000256" key="5">
    <source>
        <dbReference type="ARBA" id="ARBA00023242"/>
    </source>
</evidence>
<dbReference type="EMBL" id="JAVRRG010000087">
    <property type="protein sequence ID" value="KAK5087565.1"/>
    <property type="molecule type" value="Genomic_DNA"/>
</dbReference>
<evidence type="ECO:0000256" key="6">
    <source>
        <dbReference type="SAM" id="MobiDB-lite"/>
    </source>
</evidence>
<gene>
    <name evidence="8" type="ORF">LTR24_006605</name>
</gene>
<keyword evidence="1" id="KW-0479">Metal-binding</keyword>
<proteinExistence type="predicted"/>
<dbReference type="CDD" id="cd00067">
    <property type="entry name" value="GAL4"/>
    <property type="match status" value="1"/>
</dbReference>
<evidence type="ECO:0000313" key="9">
    <source>
        <dbReference type="Proteomes" id="UP001345013"/>
    </source>
</evidence>
<feature type="domain" description="Xylanolytic transcriptional activator regulatory" evidence="7">
    <location>
        <begin position="231"/>
        <end position="340"/>
    </location>
</feature>
<keyword evidence="9" id="KW-1185">Reference proteome</keyword>
<feature type="compositionally biased region" description="Polar residues" evidence="6">
    <location>
        <begin position="708"/>
        <end position="718"/>
    </location>
</feature>
<organism evidence="8 9">
    <name type="scientific">Lithohypha guttulata</name>
    <dbReference type="NCBI Taxonomy" id="1690604"/>
    <lineage>
        <taxon>Eukaryota</taxon>
        <taxon>Fungi</taxon>
        <taxon>Dikarya</taxon>
        <taxon>Ascomycota</taxon>
        <taxon>Pezizomycotina</taxon>
        <taxon>Eurotiomycetes</taxon>
        <taxon>Chaetothyriomycetidae</taxon>
        <taxon>Chaetothyriales</taxon>
        <taxon>Trichomeriaceae</taxon>
        <taxon>Lithohypha</taxon>
    </lineage>
</organism>
<evidence type="ECO:0000256" key="1">
    <source>
        <dbReference type="ARBA" id="ARBA00022723"/>
    </source>
</evidence>
<dbReference type="PANTHER" id="PTHR47256">
    <property type="entry name" value="ZN(II)2CYS6 TRANSCRIPTION FACTOR (EUROFUNG)-RELATED"/>
    <property type="match status" value="1"/>
</dbReference>
<comment type="caution">
    <text evidence="8">The sequence shown here is derived from an EMBL/GenBank/DDBJ whole genome shotgun (WGS) entry which is preliminary data.</text>
</comment>
<accession>A0ABR0K5K1</accession>
<keyword evidence="4" id="KW-0804">Transcription</keyword>
<name>A0ABR0K5K1_9EURO</name>
<dbReference type="PANTHER" id="PTHR47256:SF4">
    <property type="entry name" value="ZN(II)2CYS6 TRANSCRIPTION FACTOR (EUROFUNG)"/>
    <property type="match status" value="1"/>
</dbReference>
<feature type="region of interest" description="Disordered" evidence="6">
    <location>
        <begin position="699"/>
        <end position="718"/>
    </location>
</feature>
<evidence type="ECO:0000259" key="7">
    <source>
        <dbReference type="Pfam" id="PF04082"/>
    </source>
</evidence>
<keyword evidence="3" id="KW-0238">DNA-binding</keyword>
<reference evidence="8 9" key="1">
    <citation type="submission" date="2023-08" db="EMBL/GenBank/DDBJ databases">
        <title>Black Yeasts Isolated from many extreme environments.</title>
        <authorList>
            <person name="Coleine C."/>
            <person name="Stajich J.E."/>
            <person name="Selbmann L."/>
        </authorList>
    </citation>
    <scope>NUCLEOTIDE SEQUENCE [LARGE SCALE GENOMIC DNA]</scope>
    <source>
        <strain evidence="8 9">CCFEE 5885</strain>
    </source>
</reference>
<dbReference type="InterPro" id="IPR036864">
    <property type="entry name" value="Zn2-C6_fun-type_DNA-bd_sf"/>
</dbReference>
<keyword evidence="2" id="KW-0805">Transcription regulation</keyword>
<protein>
    <recommendedName>
        <fullName evidence="7">Xylanolytic transcriptional activator regulatory domain-containing protein</fullName>
    </recommendedName>
</protein>
<dbReference type="CDD" id="cd12148">
    <property type="entry name" value="fungal_TF_MHR"/>
    <property type="match status" value="1"/>
</dbReference>
<dbReference type="Proteomes" id="UP001345013">
    <property type="component" value="Unassembled WGS sequence"/>
</dbReference>
<dbReference type="Gene3D" id="4.10.240.10">
    <property type="entry name" value="Zn(2)-C6 fungal-type DNA-binding domain"/>
    <property type="match status" value="1"/>
</dbReference>
<evidence type="ECO:0000256" key="2">
    <source>
        <dbReference type="ARBA" id="ARBA00023015"/>
    </source>
</evidence>
<evidence type="ECO:0000256" key="3">
    <source>
        <dbReference type="ARBA" id="ARBA00023125"/>
    </source>
</evidence>
<evidence type="ECO:0000313" key="8">
    <source>
        <dbReference type="EMBL" id="KAK5087565.1"/>
    </source>
</evidence>
<dbReference type="InterPro" id="IPR001138">
    <property type="entry name" value="Zn2Cys6_DnaBD"/>
</dbReference>
<keyword evidence="5" id="KW-0539">Nucleus</keyword>
<sequence length="718" mass="81685">MSVKNYVVFATIEDEGKKIEFMMHDSHFVVCGNFVELIKAEKACDDSCDGNQPCSRCAARSVPCIYRPNEDERSRASTKRRLAELQSDSQLLHDLLQHIRDGKDAESSEVVSLIRSNASFEEISQYLVHPFNEAASDETEICPDTEEMRTRIGAAILQNMSSAKDPRTSQTGAPSSGSRHVLSVKRLIDTPIHHVQAAPWTQVTDDNHLVSHLVSLWVTWDHCFPNGVVFELFLRDMQSKNLESTFCSPFLVNCILAAACLYSDYEEVRSCQGKSSDLMAEFVKEAEKHLEEDDFKTNVTNVQGLSILFLLLLKMNQDRRGFGYVGQATALCAELMRARDKIVSKADTSEKAKELSYVLDYACWGTFSSTTGAILLWQRPQSMFKPRHPYPDVVGAHEHFFGKKWMPYPGVGDEQETFLDEVQRQWGKLAVLERELSLVLYEQVKAPDPADDLPRQRALVDLDERLTSWLERLPDHFKYLSPWTPPSIFVLRLWSQSALMVTLLARITYCSREDHSQDHLPEGTPSSASLDPHCDPVRERLLNLSVEVVEFIRCCRSAIPNDVDRLNCMVARPLHQALSIFLDAKARSSENLHRYDSQIIDICTTLRAISRRVPFVFTVLRAIQLDVRRRKIVLPQETQKMLEEFEQNDLKVWKDDASYTRAMYSFSEIAPNVGQLDATGRQAKTMGEFLEEFENLDLHSGNEDSSTHFDNTPRSLGT</sequence>
<dbReference type="InterPro" id="IPR007219">
    <property type="entry name" value="XnlR_reg_dom"/>
</dbReference>
<evidence type="ECO:0000256" key="4">
    <source>
        <dbReference type="ARBA" id="ARBA00023163"/>
    </source>
</evidence>